<accession>A0ABD3V115</accession>
<dbReference type="AlphaFoldDB" id="A0ABD3V115"/>
<proteinExistence type="predicted"/>
<feature type="non-terminal residue" evidence="1">
    <location>
        <position position="1"/>
    </location>
</feature>
<protein>
    <submittedName>
        <fullName evidence="1">Uncharacterized protein</fullName>
    </submittedName>
</protein>
<organism evidence="1 2">
    <name type="scientific">Sinanodonta woodiana</name>
    <name type="common">Chinese pond mussel</name>
    <name type="synonym">Anodonta woodiana</name>
    <dbReference type="NCBI Taxonomy" id="1069815"/>
    <lineage>
        <taxon>Eukaryota</taxon>
        <taxon>Metazoa</taxon>
        <taxon>Spiralia</taxon>
        <taxon>Lophotrochozoa</taxon>
        <taxon>Mollusca</taxon>
        <taxon>Bivalvia</taxon>
        <taxon>Autobranchia</taxon>
        <taxon>Heteroconchia</taxon>
        <taxon>Palaeoheterodonta</taxon>
        <taxon>Unionida</taxon>
        <taxon>Unionoidea</taxon>
        <taxon>Unionidae</taxon>
        <taxon>Unioninae</taxon>
        <taxon>Sinanodonta</taxon>
    </lineage>
</organism>
<keyword evidence="2" id="KW-1185">Reference proteome</keyword>
<evidence type="ECO:0000313" key="1">
    <source>
        <dbReference type="EMBL" id="KAL3855350.1"/>
    </source>
</evidence>
<dbReference type="Proteomes" id="UP001634394">
    <property type="component" value="Unassembled WGS sequence"/>
</dbReference>
<sequence length="55" mass="6172">ESKWIEIGVVARHNGCRCKRFMIHALDLADAESAIKKSSSGTRQTNCLLKRKKEG</sequence>
<name>A0ABD3V115_SINWO</name>
<dbReference type="EMBL" id="JBJQND010000014">
    <property type="protein sequence ID" value="KAL3855350.1"/>
    <property type="molecule type" value="Genomic_DNA"/>
</dbReference>
<reference evidence="1 2" key="1">
    <citation type="submission" date="2024-11" db="EMBL/GenBank/DDBJ databases">
        <title>Chromosome-level genome assembly of the freshwater bivalve Anodonta woodiana.</title>
        <authorList>
            <person name="Chen X."/>
        </authorList>
    </citation>
    <scope>NUCLEOTIDE SEQUENCE [LARGE SCALE GENOMIC DNA]</scope>
    <source>
        <strain evidence="1">MN2024</strain>
        <tissue evidence="1">Gills</tissue>
    </source>
</reference>
<evidence type="ECO:0000313" key="2">
    <source>
        <dbReference type="Proteomes" id="UP001634394"/>
    </source>
</evidence>
<comment type="caution">
    <text evidence="1">The sequence shown here is derived from an EMBL/GenBank/DDBJ whole genome shotgun (WGS) entry which is preliminary data.</text>
</comment>
<gene>
    <name evidence="1" type="ORF">ACJMK2_014566</name>
</gene>